<keyword evidence="1" id="KW-0812">Transmembrane</keyword>
<feature type="transmembrane region" description="Helical" evidence="1">
    <location>
        <begin position="202"/>
        <end position="221"/>
    </location>
</feature>
<dbReference type="PANTHER" id="PTHR35804">
    <property type="entry name" value="LYSINE EXPORTER LYSO"/>
    <property type="match status" value="1"/>
</dbReference>
<feature type="transmembrane region" description="Helical" evidence="1">
    <location>
        <begin position="168"/>
        <end position="190"/>
    </location>
</feature>
<dbReference type="GO" id="GO:0005886">
    <property type="term" value="C:plasma membrane"/>
    <property type="evidence" value="ECO:0007669"/>
    <property type="project" value="TreeGrafter"/>
</dbReference>
<dbReference type="InterPro" id="IPR005642">
    <property type="entry name" value="LysO"/>
</dbReference>
<feature type="transmembrane region" description="Helical" evidence="1">
    <location>
        <begin position="61"/>
        <end position="83"/>
    </location>
</feature>
<feature type="transmembrane region" description="Helical" evidence="1">
    <location>
        <begin position="130"/>
        <end position="148"/>
    </location>
</feature>
<dbReference type="PANTHER" id="PTHR35804:SF1">
    <property type="entry name" value="LYSINE EXPORTER LYSO"/>
    <property type="match status" value="1"/>
</dbReference>
<keyword evidence="1" id="KW-0472">Membrane</keyword>
<keyword evidence="1" id="KW-1133">Transmembrane helix</keyword>
<reference evidence="2 3" key="1">
    <citation type="submission" date="2020-01" db="EMBL/GenBank/DDBJ databases">
        <title>Draft Genome Sequence of Vibrio sp. strain OCN044, Isolated from a Healthy Coral at Palmyra Atoll.</title>
        <authorList>
            <person name="Videau P."/>
            <person name="Loughran R."/>
            <person name="Esquivel A."/>
            <person name="Deadmond M."/>
            <person name="Paddock B.E."/>
            <person name="Saw J.H."/>
            <person name="Ushijima B."/>
        </authorList>
    </citation>
    <scope>NUCLEOTIDE SEQUENCE [LARGE SCALE GENOMIC DNA]</scope>
    <source>
        <strain evidence="2 3">OCN044</strain>
    </source>
</reference>
<evidence type="ECO:0000256" key="1">
    <source>
        <dbReference type="SAM" id="Phobius"/>
    </source>
</evidence>
<name>A0A6L8LYH4_9VIBR</name>
<feature type="transmembrane region" description="Helical" evidence="1">
    <location>
        <begin position="233"/>
        <end position="255"/>
    </location>
</feature>
<evidence type="ECO:0000313" key="2">
    <source>
        <dbReference type="EMBL" id="MYM60523.1"/>
    </source>
</evidence>
<feature type="transmembrane region" description="Helical" evidence="1">
    <location>
        <begin position="104"/>
        <end position="124"/>
    </location>
</feature>
<dbReference type="AlphaFoldDB" id="A0A6L8LYH4"/>
<evidence type="ECO:0000313" key="3">
    <source>
        <dbReference type="Proteomes" id="UP000478571"/>
    </source>
</evidence>
<protein>
    <submittedName>
        <fullName evidence="2">LysO family transporter</fullName>
    </submittedName>
</protein>
<feature type="transmembrane region" description="Helical" evidence="1">
    <location>
        <begin position="33"/>
        <end position="49"/>
    </location>
</feature>
<comment type="caution">
    <text evidence="2">The sequence shown here is derived from an EMBL/GenBank/DDBJ whole genome shotgun (WGS) entry which is preliminary data.</text>
</comment>
<organism evidence="2 3">
    <name type="scientific">Vibrio tetraodonis subsp. pristinus</name>
    <dbReference type="NCBI Taxonomy" id="2695891"/>
    <lineage>
        <taxon>Bacteria</taxon>
        <taxon>Pseudomonadati</taxon>
        <taxon>Pseudomonadota</taxon>
        <taxon>Gammaproteobacteria</taxon>
        <taxon>Vibrionales</taxon>
        <taxon>Vibrionaceae</taxon>
        <taxon>Vibrio</taxon>
    </lineage>
</organism>
<proteinExistence type="predicted"/>
<dbReference type="GO" id="GO:0015661">
    <property type="term" value="F:L-lysine efflux transmembrane transporter activity"/>
    <property type="evidence" value="ECO:0007669"/>
    <property type="project" value="InterPro"/>
</dbReference>
<keyword evidence="3" id="KW-1185">Reference proteome</keyword>
<gene>
    <name evidence="2" type="ORF">GTG28_14925</name>
</gene>
<dbReference type="Pfam" id="PF03956">
    <property type="entry name" value="Lys_export"/>
    <property type="match status" value="1"/>
</dbReference>
<feature type="transmembrane region" description="Helical" evidence="1">
    <location>
        <begin position="275"/>
        <end position="300"/>
    </location>
</feature>
<feature type="transmembrane region" description="Helical" evidence="1">
    <location>
        <begin position="6"/>
        <end position="26"/>
    </location>
</feature>
<dbReference type="Proteomes" id="UP000478571">
    <property type="component" value="Unassembled WGS sequence"/>
</dbReference>
<dbReference type="RefSeq" id="WP_160931226.1">
    <property type="nucleotide sequence ID" value="NZ_WWEU01000005.1"/>
</dbReference>
<dbReference type="EMBL" id="WWEU01000005">
    <property type="protein sequence ID" value="MYM60523.1"/>
    <property type="molecule type" value="Genomic_DNA"/>
</dbReference>
<sequence>MPTGMLFIFAPLLVGYLIQTSNTAFLSGVNRTTNYLIIVILALMGLSLASLDNLGQNLQLIFQYVVVFSVCIGISNLAALPIVDKLFPIRVESKKNTLSLSTMAFESIKLILFVGMGLAAGRLLYIDLSWVDIASESVLFVLLFLIGIQLRNSGLSLRQILLNKQGMIIAVTIITTSILGGVVAAMILDLDLYQALAMSCGFGWYSLSGILMGDAFGPIFGGTSFMIELVRELVALVMIPLVIHSRPSVAIGYAGATAMDFTLPIIQSTGGVRCVPIAIVSGFILSLLVPLLMLFFVSLAEQIA</sequence>
<accession>A0A6L8LYH4</accession>